<dbReference type="Pfam" id="PF13174">
    <property type="entry name" value="TPR_6"/>
    <property type="match status" value="1"/>
</dbReference>
<evidence type="ECO:0000256" key="1">
    <source>
        <dbReference type="ARBA" id="ARBA00022737"/>
    </source>
</evidence>
<dbReference type="Pfam" id="PF07719">
    <property type="entry name" value="TPR_2"/>
    <property type="match status" value="1"/>
</dbReference>
<keyword evidence="5" id="KW-1133">Transmembrane helix</keyword>
<dbReference type="Proteomes" id="UP000229740">
    <property type="component" value="Unassembled WGS sequence"/>
</dbReference>
<feature type="repeat" description="TPR" evidence="3">
    <location>
        <begin position="267"/>
        <end position="300"/>
    </location>
</feature>
<keyword evidence="1" id="KW-0677">Repeat</keyword>
<organism evidence="6 7">
    <name type="scientific">candidate division KSB3 bacterium</name>
    <dbReference type="NCBI Taxonomy" id="2044937"/>
    <lineage>
        <taxon>Bacteria</taxon>
        <taxon>candidate division KSB3</taxon>
    </lineage>
</organism>
<accession>A0A2G6E6Z0</accession>
<dbReference type="EMBL" id="PDPS01000025">
    <property type="protein sequence ID" value="PID57697.1"/>
    <property type="molecule type" value="Genomic_DNA"/>
</dbReference>
<comment type="caution">
    <text evidence="6">The sequence shown here is derived from an EMBL/GenBank/DDBJ whole genome shotgun (WGS) entry which is preliminary data.</text>
</comment>
<keyword evidence="2 3" id="KW-0802">TPR repeat</keyword>
<keyword evidence="5" id="KW-0812">Transmembrane</keyword>
<evidence type="ECO:0000256" key="3">
    <source>
        <dbReference type="PROSITE-ProRule" id="PRU00339"/>
    </source>
</evidence>
<keyword evidence="5" id="KW-0472">Membrane</keyword>
<dbReference type="InterPro" id="IPR019734">
    <property type="entry name" value="TPR_rpt"/>
</dbReference>
<proteinExistence type="predicted"/>
<dbReference type="Gene3D" id="1.25.40.10">
    <property type="entry name" value="Tetratricopeptide repeat domain"/>
    <property type="match status" value="1"/>
</dbReference>
<evidence type="ECO:0000313" key="7">
    <source>
        <dbReference type="Proteomes" id="UP000229740"/>
    </source>
</evidence>
<evidence type="ECO:0000256" key="4">
    <source>
        <dbReference type="SAM" id="MobiDB-lite"/>
    </source>
</evidence>
<evidence type="ECO:0000256" key="2">
    <source>
        <dbReference type="ARBA" id="ARBA00022803"/>
    </source>
</evidence>
<evidence type="ECO:0000256" key="5">
    <source>
        <dbReference type="SAM" id="Phobius"/>
    </source>
</evidence>
<name>A0A2G6E6Z0_9BACT</name>
<dbReference type="InterPro" id="IPR011990">
    <property type="entry name" value="TPR-like_helical_dom_sf"/>
</dbReference>
<dbReference type="InterPro" id="IPR014162">
    <property type="entry name" value="CpoB_C"/>
</dbReference>
<protein>
    <submittedName>
        <fullName evidence="6">Tol-pal system protein YbgF</fullName>
    </submittedName>
</protein>
<dbReference type="SUPFAM" id="SSF48452">
    <property type="entry name" value="TPR-like"/>
    <property type="match status" value="1"/>
</dbReference>
<dbReference type="NCBIfam" id="TIGR02795">
    <property type="entry name" value="tol_pal_ybgF"/>
    <property type="match status" value="1"/>
</dbReference>
<feature type="region of interest" description="Disordered" evidence="4">
    <location>
        <begin position="55"/>
        <end position="82"/>
    </location>
</feature>
<dbReference type="PROSITE" id="PS50005">
    <property type="entry name" value="TPR"/>
    <property type="match status" value="1"/>
</dbReference>
<dbReference type="AlphaFoldDB" id="A0A2G6E6Z0"/>
<feature type="transmembrane region" description="Helical" evidence="5">
    <location>
        <begin position="29"/>
        <end position="50"/>
    </location>
</feature>
<gene>
    <name evidence="6" type="primary">ygbF</name>
    <name evidence="6" type="ORF">CSB45_05545</name>
</gene>
<dbReference type="InterPro" id="IPR013105">
    <property type="entry name" value="TPR_2"/>
</dbReference>
<reference evidence="6 7" key="1">
    <citation type="submission" date="2017-10" db="EMBL/GenBank/DDBJ databases">
        <title>Novel microbial diversity and functional potential in the marine mammal oral microbiome.</title>
        <authorList>
            <person name="Dudek N.K."/>
            <person name="Sun C.L."/>
            <person name="Burstein D."/>
            <person name="Kantor R.S."/>
            <person name="Aliaga Goltsman D.S."/>
            <person name="Bik E.M."/>
            <person name="Thomas B.C."/>
            <person name="Banfield J.F."/>
            <person name="Relman D.A."/>
        </authorList>
    </citation>
    <scope>NUCLEOTIDE SEQUENCE [LARGE SCALE GENOMIC DNA]</scope>
    <source>
        <strain evidence="6">DOLZORAL124_49_17</strain>
    </source>
</reference>
<sequence length="355" mass="39193">MGLPEESHVNPQCHYFSRRIMIVYKLVKSLLYIVLTGVCVSMPVCVSAGVGTEPSAGLGLPDPTSATRPLMTPPSMMPGSDDQSMPMPVMTAPSTHSGNQAIAASRSIRSYYPAPSFRTDMLLQGAKHAADAVTPPYAGFSSARQYLPQNMPPQQYTVPQYQMQPDMGGAPEYNGSTPVFPAPFGQTAQPPYPQGGFPGGMMPYGGQGMPWQMPGMEMSPYGVQPQYMSVEQIYNQARQSYKARDDQRALSAFSDVAMRFPQSDLADNAYYWMGEIYYRSKNYPEAIHAFQTVMQLYPHGNKVPDAMLKMGFAYADIGQYHVAKTILDDVSLRFSGNTRIRNLAVKKLNSLHNLY</sequence>
<evidence type="ECO:0000313" key="6">
    <source>
        <dbReference type="EMBL" id="PID57697.1"/>
    </source>
</evidence>